<feature type="non-terminal residue" evidence="5">
    <location>
        <position position="1"/>
    </location>
</feature>
<feature type="compositionally biased region" description="Low complexity" evidence="4">
    <location>
        <begin position="31"/>
        <end position="46"/>
    </location>
</feature>
<evidence type="ECO:0008006" key="7">
    <source>
        <dbReference type="Google" id="ProtNLM"/>
    </source>
</evidence>
<dbReference type="Proteomes" id="UP001328107">
    <property type="component" value="Unassembled WGS sequence"/>
</dbReference>
<evidence type="ECO:0000256" key="3">
    <source>
        <dbReference type="PROSITE-ProRule" id="PRU00339"/>
    </source>
</evidence>
<dbReference type="SUPFAM" id="SSF48452">
    <property type="entry name" value="TPR-like"/>
    <property type="match status" value="1"/>
</dbReference>
<sequence length="439" mass="48465">AASSGDKSRFSSIRDAIQFVTRPKGESGDASSSSTTVEETPTTSSSMIQGGDPNFVPPYETFAGSILSARRIRESIETRLREGDSLLGKVRAVDVAGARVRLIAALNKRIDMRDAEMEVIVPMSSLSRRPQTGEQIRVRVDLARPLRCAIDEAMDALAGPPTMPDYIVESSSYSSWTEKEFPLMLNRHAEESVGAAGRGSRSFLKEVHTLEQSYNAKRKRKEAQARALVTQGINSMRAGERDAAWSMLREATDLYPPCADAYVALGALLVNDGRSSEAEKYFQRALQYEPTHKNAFLYYKQVLFGAAALHEKEARWMDAMGYYEKAIHDKIDVEEATTGVERCKKELNEEEKRKKARSPSVEIVEPSKRDSAAVSASSAPSSVKRPRISEGGPRKSSNGSEKTTVTPGKAVPHLQLAERKRLSDLEQLHALLKNEANKK</sequence>
<keyword evidence="2 3" id="KW-0802">TPR repeat</keyword>
<dbReference type="Gene3D" id="1.25.40.10">
    <property type="entry name" value="Tetratricopeptide repeat domain"/>
    <property type="match status" value="1"/>
</dbReference>
<name>A0AAN5CZK2_9BILA</name>
<dbReference type="AlphaFoldDB" id="A0AAN5CZK2"/>
<dbReference type="PROSITE" id="PS50293">
    <property type="entry name" value="TPR_REGION"/>
    <property type="match status" value="1"/>
</dbReference>
<gene>
    <name evidence="5" type="ORF">PMAYCL1PPCAC_23139</name>
</gene>
<proteinExistence type="predicted"/>
<dbReference type="SMART" id="SM00028">
    <property type="entry name" value="TPR"/>
    <property type="match status" value="2"/>
</dbReference>
<keyword evidence="1" id="KW-0677">Repeat</keyword>
<dbReference type="PANTHER" id="PTHR23184:SF9">
    <property type="entry name" value="TETRATRICOPEPTIDE REPEAT PROTEIN 14"/>
    <property type="match status" value="1"/>
</dbReference>
<evidence type="ECO:0000313" key="5">
    <source>
        <dbReference type="EMBL" id="GMR52944.1"/>
    </source>
</evidence>
<feature type="compositionally biased region" description="Low complexity" evidence="4">
    <location>
        <begin position="372"/>
        <end position="383"/>
    </location>
</feature>
<evidence type="ECO:0000256" key="2">
    <source>
        <dbReference type="ARBA" id="ARBA00022803"/>
    </source>
</evidence>
<evidence type="ECO:0000256" key="1">
    <source>
        <dbReference type="ARBA" id="ARBA00022737"/>
    </source>
</evidence>
<protein>
    <recommendedName>
        <fullName evidence="7">Tetratricopeptide repeat protein</fullName>
    </recommendedName>
</protein>
<dbReference type="EMBL" id="BTRK01000005">
    <property type="protein sequence ID" value="GMR52944.1"/>
    <property type="molecule type" value="Genomic_DNA"/>
</dbReference>
<accession>A0AAN5CZK2</accession>
<evidence type="ECO:0000256" key="4">
    <source>
        <dbReference type="SAM" id="MobiDB-lite"/>
    </source>
</evidence>
<dbReference type="InterPro" id="IPR019734">
    <property type="entry name" value="TPR_rpt"/>
</dbReference>
<reference evidence="6" key="1">
    <citation type="submission" date="2022-10" db="EMBL/GenBank/DDBJ databases">
        <title>Genome assembly of Pristionchus species.</title>
        <authorList>
            <person name="Yoshida K."/>
            <person name="Sommer R.J."/>
        </authorList>
    </citation>
    <scope>NUCLEOTIDE SEQUENCE [LARGE SCALE GENOMIC DNA]</scope>
    <source>
        <strain evidence="6">RS5460</strain>
    </source>
</reference>
<organism evidence="5 6">
    <name type="scientific">Pristionchus mayeri</name>
    <dbReference type="NCBI Taxonomy" id="1317129"/>
    <lineage>
        <taxon>Eukaryota</taxon>
        <taxon>Metazoa</taxon>
        <taxon>Ecdysozoa</taxon>
        <taxon>Nematoda</taxon>
        <taxon>Chromadorea</taxon>
        <taxon>Rhabditida</taxon>
        <taxon>Rhabditina</taxon>
        <taxon>Diplogasteromorpha</taxon>
        <taxon>Diplogasteroidea</taxon>
        <taxon>Neodiplogasteridae</taxon>
        <taxon>Pristionchus</taxon>
    </lineage>
</organism>
<keyword evidence="6" id="KW-1185">Reference proteome</keyword>
<dbReference type="InterPro" id="IPR013105">
    <property type="entry name" value="TPR_2"/>
</dbReference>
<dbReference type="PANTHER" id="PTHR23184">
    <property type="entry name" value="TETRATRICOPEPTIDE REPEAT PROTEIN 14"/>
    <property type="match status" value="1"/>
</dbReference>
<feature type="region of interest" description="Disordered" evidence="4">
    <location>
        <begin position="1"/>
        <end position="53"/>
    </location>
</feature>
<comment type="caution">
    <text evidence="5">The sequence shown here is derived from an EMBL/GenBank/DDBJ whole genome shotgun (WGS) entry which is preliminary data.</text>
</comment>
<dbReference type="InterPro" id="IPR011990">
    <property type="entry name" value="TPR-like_helical_dom_sf"/>
</dbReference>
<dbReference type="InterPro" id="IPR039190">
    <property type="entry name" value="TTC14"/>
</dbReference>
<feature type="repeat" description="TPR" evidence="3">
    <location>
        <begin position="259"/>
        <end position="292"/>
    </location>
</feature>
<feature type="compositionally biased region" description="Polar residues" evidence="4">
    <location>
        <begin position="395"/>
        <end position="406"/>
    </location>
</feature>
<dbReference type="PROSITE" id="PS50005">
    <property type="entry name" value="TPR"/>
    <property type="match status" value="1"/>
</dbReference>
<evidence type="ECO:0000313" key="6">
    <source>
        <dbReference type="Proteomes" id="UP001328107"/>
    </source>
</evidence>
<feature type="region of interest" description="Disordered" evidence="4">
    <location>
        <begin position="347"/>
        <end position="418"/>
    </location>
</feature>
<dbReference type="Pfam" id="PF07719">
    <property type="entry name" value="TPR_2"/>
    <property type="match status" value="1"/>
</dbReference>